<dbReference type="CDD" id="cd04876">
    <property type="entry name" value="ACT_RelA-SpoT"/>
    <property type="match status" value="1"/>
</dbReference>
<dbReference type="Pfam" id="PF13328">
    <property type="entry name" value="HD_4"/>
    <property type="match status" value="1"/>
</dbReference>
<dbReference type="FunFam" id="3.10.20.30:FF:000002">
    <property type="entry name" value="GTP pyrophosphokinase (RelA/SpoT)"/>
    <property type="match status" value="1"/>
</dbReference>
<dbReference type="Gene3D" id="3.30.460.10">
    <property type="entry name" value="Beta Polymerase, domain 2"/>
    <property type="match status" value="1"/>
</dbReference>
<protein>
    <submittedName>
        <fullName evidence="6">Bifunctional (P)ppGpp synthetase/guanosine-3',5'-bis(Diphosphate) 3'-pyrophosphohydrolase</fullName>
    </submittedName>
</protein>
<dbReference type="Gene3D" id="3.30.70.260">
    <property type="match status" value="1"/>
</dbReference>
<dbReference type="Pfam" id="PF02824">
    <property type="entry name" value="TGS"/>
    <property type="match status" value="1"/>
</dbReference>
<dbReference type="AlphaFoldDB" id="A0A977KZ08"/>
<sequence>MNALATLTTPPKSSAPIAVTSSSPLLIDLPQWLQDCLDRVDMSQSVESDCLICQAFKFAYQLHEGQYRKSGEPYIAHPVAVAGLLRDLGGDESMIAAGFLHDVVEDTDITVEGIAGLFGTEVAQLVEGVTKLSKFNFSSKTEHQAENFRRMFLAMAQDIRVIVVKLADRLHNMRTLEALNEEKQARIARETREIFAPLANRLGIWRFKWELEDLSFKYIEPDSYREIQSLVAEKRGDRESRLELAKNTLRKRLLEIGVKLVELQARPKHLYGIYYKMVSQKKEFEEIFDIAALRIIVENKDECYRALAIVHDAFKPIPGRFKDYIGLPKPNRYQSLHTTVVGLNGRPLEVQIRTLEMHHIAEYGIAAHWKYKETGHSNHTQLTSSDEKFTWLRQLLDWQSDLKDAQEYVDHLKENLFDDDVYVFTPNGDVISLARDSTPVDFAYRIHTEVGHHMKGVRINGQWSGVGTKLRNGDIVEIVTQKNAHPSLDWLNFVVTPSARHRIRQWFKRSRRDENILRGRELLEKELGKSGLESLLKSPPMQAVAERCNYQSVEDLLAGMGYGEVTLNQVVNKLRETTVKTQQPEITISTASYVSNPPPSSDKGKSPIAGVEGLLYHIAGCCHPLPGEPIIGVVGRGAKGIAIHRQGCPNLDSVTGERLIPVKWNPQNGNNGHTYPVDILIEAIDRVGVLKDILLRLTDCNINVRNAGVKTGHGKPAMISLQIDIRDHQQLENIIAKIKNMSDILDLRRITSVEVA</sequence>
<dbReference type="SUPFAM" id="SSF81301">
    <property type="entry name" value="Nucleotidyltransferase"/>
    <property type="match status" value="1"/>
</dbReference>
<dbReference type="EMBL" id="CP073041">
    <property type="protein sequence ID" value="UXE62452.1"/>
    <property type="molecule type" value="Genomic_DNA"/>
</dbReference>
<dbReference type="InterPro" id="IPR002912">
    <property type="entry name" value="ACT_dom"/>
</dbReference>
<evidence type="ECO:0000256" key="1">
    <source>
        <dbReference type="ARBA" id="ARBA00025704"/>
    </source>
</evidence>
<dbReference type="PANTHER" id="PTHR21262">
    <property type="entry name" value="GUANOSINE-3',5'-BIS DIPHOSPHATE 3'-PYROPHOSPHOHYDROLASE"/>
    <property type="match status" value="1"/>
</dbReference>
<dbReference type="GO" id="GO:0005886">
    <property type="term" value="C:plasma membrane"/>
    <property type="evidence" value="ECO:0007669"/>
    <property type="project" value="TreeGrafter"/>
</dbReference>
<proteinExistence type="inferred from homology"/>
<organism evidence="6">
    <name type="scientific">Woronichinia naegeliana WA131</name>
    <dbReference type="NCBI Taxonomy" id="2824559"/>
    <lineage>
        <taxon>Bacteria</taxon>
        <taxon>Bacillati</taxon>
        <taxon>Cyanobacteriota</taxon>
        <taxon>Cyanophyceae</taxon>
        <taxon>Synechococcales</taxon>
        <taxon>Coelosphaeriaceae</taxon>
        <taxon>Woronichinia</taxon>
    </lineage>
</organism>
<dbReference type="Gene3D" id="3.10.20.30">
    <property type="match status" value="1"/>
</dbReference>
<feature type="domain" description="ACT" evidence="3">
    <location>
        <begin position="678"/>
        <end position="752"/>
    </location>
</feature>
<dbReference type="InterPro" id="IPR045600">
    <property type="entry name" value="RelA/SpoT_AH_RIS"/>
</dbReference>
<dbReference type="PANTHER" id="PTHR21262:SF31">
    <property type="entry name" value="GTP PYROPHOSPHOKINASE"/>
    <property type="match status" value="1"/>
</dbReference>
<dbReference type="InterPro" id="IPR004095">
    <property type="entry name" value="TGS"/>
</dbReference>
<dbReference type="GO" id="GO:0015969">
    <property type="term" value="P:guanosine tetraphosphate metabolic process"/>
    <property type="evidence" value="ECO:0007669"/>
    <property type="project" value="InterPro"/>
</dbReference>
<dbReference type="InterPro" id="IPR004811">
    <property type="entry name" value="RelA/Spo_fam"/>
</dbReference>
<dbReference type="InterPro" id="IPR003607">
    <property type="entry name" value="HD/PDEase_dom"/>
</dbReference>
<dbReference type="Gene3D" id="1.10.3210.10">
    <property type="entry name" value="Hypothetical protein af1432"/>
    <property type="match status" value="1"/>
</dbReference>
<dbReference type="InterPro" id="IPR006674">
    <property type="entry name" value="HD_domain"/>
</dbReference>
<gene>
    <name evidence="6" type="ORF">KA717_06690</name>
</gene>
<dbReference type="PROSITE" id="PS51831">
    <property type="entry name" value="HD"/>
    <property type="match status" value="1"/>
</dbReference>
<dbReference type="SUPFAM" id="SSF109604">
    <property type="entry name" value="HD-domain/PDEase-like"/>
    <property type="match status" value="1"/>
</dbReference>
<dbReference type="InterPro" id="IPR012675">
    <property type="entry name" value="Beta-grasp_dom_sf"/>
</dbReference>
<name>A0A977KZ08_9CYAN</name>
<dbReference type="InterPro" id="IPR033655">
    <property type="entry name" value="TGS_RelA/SpoT"/>
</dbReference>
<comment type="pathway">
    <text evidence="1">Purine metabolism.</text>
</comment>
<dbReference type="PROSITE" id="PS51671">
    <property type="entry name" value="ACT"/>
    <property type="match status" value="1"/>
</dbReference>
<dbReference type="FunFam" id="1.10.3210.10:FF:000001">
    <property type="entry name" value="GTP pyrophosphokinase RelA"/>
    <property type="match status" value="1"/>
</dbReference>
<evidence type="ECO:0000259" key="5">
    <source>
        <dbReference type="PROSITE" id="PS51880"/>
    </source>
</evidence>
<dbReference type="SUPFAM" id="SSF55021">
    <property type="entry name" value="ACT-like"/>
    <property type="match status" value="1"/>
</dbReference>
<dbReference type="Pfam" id="PF19296">
    <property type="entry name" value="RelA_AH_RIS"/>
    <property type="match status" value="1"/>
</dbReference>
<comment type="function">
    <text evidence="2">In eubacteria ppGpp (guanosine 3'-diphosphate 5'-diphosphate) is a mediator of the stringent response that coordinates a variety of cellular activities in response to changes in nutritional abundance.</text>
</comment>
<evidence type="ECO:0000313" key="6">
    <source>
        <dbReference type="EMBL" id="UXE62452.1"/>
    </source>
</evidence>
<dbReference type="SMART" id="SM00954">
    <property type="entry name" value="RelA_SpoT"/>
    <property type="match status" value="1"/>
</dbReference>
<dbReference type="FunFam" id="3.30.460.10:FF:000001">
    <property type="entry name" value="GTP pyrophosphokinase RelA"/>
    <property type="match status" value="1"/>
</dbReference>
<dbReference type="Proteomes" id="UP001065613">
    <property type="component" value="Chromosome"/>
</dbReference>
<feature type="domain" description="TGS" evidence="5">
    <location>
        <begin position="419"/>
        <end position="480"/>
    </location>
</feature>
<reference evidence="6" key="1">
    <citation type="submission" date="2021-04" db="EMBL/GenBank/DDBJ databases">
        <title>Genome sequence of Woronichinia naegeliana from Washington state freshwater lake bloom.</title>
        <authorList>
            <person name="Dreher T.W."/>
        </authorList>
    </citation>
    <scope>NUCLEOTIDE SEQUENCE</scope>
    <source>
        <strain evidence="6">WA131</strain>
    </source>
</reference>
<dbReference type="InterPro" id="IPR007685">
    <property type="entry name" value="RelA_SpoT"/>
</dbReference>
<dbReference type="SMART" id="SM00471">
    <property type="entry name" value="HDc"/>
    <property type="match status" value="1"/>
</dbReference>
<dbReference type="PROSITE" id="PS51880">
    <property type="entry name" value="TGS"/>
    <property type="match status" value="1"/>
</dbReference>
<dbReference type="InterPro" id="IPR012676">
    <property type="entry name" value="TGS-like"/>
</dbReference>
<dbReference type="CDD" id="cd05399">
    <property type="entry name" value="NT_Rel-Spo_like"/>
    <property type="match status" value="1"/>
</dbReference>
<dbReference type="InterPro" id="IPR045865">
    <property type="entry name" value="ACT-like_dom_sf"/>
</dbReference>
<dbReference type="InterPro" id="IPR043519">
    <property type="entry name" value="NT_sf"/>
</dbReference>
<dbReference type="SUPFAM" id="SSF81271">
    <property type="entry name" value="TGS-like"/>
    <property type="match status" value="1"/>
</dbReference>
<dbReference type="Pfam" id="PF04607">
    <property type="entry name" value="RelA_SpoT"/>
    <property type="match status" value="1"/>
</dbReference>
<dbReference type="CDD" id="cd00077">
    <property type="entry name" value="HDc"/>
    <property type="match status" value="1"/>
</dbReference>
<dbReference type="CDD" id="cd01668">
    <property type="entry name" value="TGS_RSH"/>
    <property type="match status" value="1"/>
</dbReference>
<accession>A0A977KZ08</accession>
<dbReference type="Pfam" id="PF13291">
    <property type="entry name" value="ACT_4"/>
    <property type="match status" value="1"/>
</dbReference>
<evidence type="ECO:0000259" key="4">
    <source>
        <dbReference type="PROSITE" id="PS51831"/>
    </source>
</evidence>
<dbReference type="NCBIfam" id="TIGR00691">
    <property type="entry name" value="spoT_relA"/>
    <property type="match status" value="1"/>
</dbReference>
<comment type="similarity">
    <text evidence="2">Belongs to the relA/spoT family.</text>
</comment>
<feature type="domain" description="HD" evidence="4">
    <location>
        <begin position="74"/>
        <end position="173"/>
    </location>
</feature>
<dbReference type="KEGG" id="wna:KA717_06690"/>
<evidence type="ECO:0000256" key="2">
    <source>
        <dbReference type="RuleBase" id="RU003847"/>
    </source>
</evidence>
<evidence type="ECO:0000259" key="3">
    <source>
        <dbReference type="PROSITE" id="PS51671"/>
    </source>
</evidence>